<comment type="similarity">
    <text evidence="1 2">Belongs to the small heat shock protein (HSP20) family.</text>
</comment>
<gene>
    <name evidence="4" type="ORF">OU798_02545</name>
</gene>
<dbReference type="RefSeq" id="WP_343331535.1">
    <property type="nucleotide sequence ID" value="NZ_JAPOHD010000005.1"/>
</dbReference>
<dbReference type="SUPFAM" id="SSF49764">
    <property type="entry name" value="HSP20-like chaperones"/>
    <property type="match status" value="1"/>
</dbReference>
<dbReference type="InterPro" id="IPR031107">
    <property type="entry name" value="Small_HSP"/>
</dbReference>
<dbReference type="AlphaFoldDB" id="A0A9X3F2B3"/>
<reference evidence="4" key="1">
    <citation type="submission" date="2022-11" db="EMBL/GenBank/DDBJ databases">
        <title>Marilongibacter aestuarii gen. nov., sp. nov., isolated from tidal flat sediment.</title>
        <authorList>
            <person name="Jiayan W."/>
        </authorList>
    </citation>
    <scope>NUCLEOTIDE SEQUENCE</scope>
    <source>
        <strain evidence="4">Z1-6</strain>
    </source>
</reference>
<keyword evidence="5" id="KW-1185">Reference proteome</keyword>
<feature type="domain" description="SHSP" evidence="3">
    <location>
        <begin position="35"/>
        <end position="150"/>
    </location>
</feature>
<dbReference type="Gene3D" id="2.60.40.790">
    <property type="match status" value="1"/>
</dbReference>
<dbReference type="PANTHER" id="PTHR11527">
    <property type="entry name" value="HEAT-SHOCK PROTEIN 20 FAMILY MEMBER"/>
    <property type="match status" value="1"/>
</dbReference>
<dbReference type="PROSITE" id="PS01031">
    <property type="entry name" value="SHSP"/>
    <property type="match status" value="1"/>
</dbReference>
<dbReference type="EMBL" id="JAPOHD010000005">
    <property type="protein sequence ID" value="MCY1719200.1"/>
    <property type="molecule type" value="Genomic_DNA"/>
</dbReference>
<dbReference type="Pfam" id="PF00011">
    <property type="entry name" value="HSP20"/>
    <property type="match status" value="1"/>
</dbReference>
<organism evidence="4 5">
    <name type="scientific">Draconibacterium aestuarii</name>
    <dbReference type="NCBI Taxonomy" id="2998507"/>
    <lineage>
        <taxon>Bacteria</taxon>
        <taxon>Pseudomonadati</taxon>
        <taxon>Bacteroidota</taxon>
        <taxon>Bacteroidia</taxon>
        <taxon>Marinilabiliales</taxon>
        <taxon>Prolixibacteraceae</taxon>
        <taxon>Draconibacterium</taxon>
    </lineage>
</organism>
<evidence type="ECO:0000313" key="5">
    <source>
        <dbReference type="Proteomes" id="UP001145087"/>
    </source>
</evidence>
<evidence type="ECO:0000256" key="1">
    <source>
        <dbReference type="PROSITE-ProRule" id="PRU00285"/>
    </source>
</evidence>
<dbReference type="InterPro" id="IPR002068">
    <property type="entry name" value="A-crystallin/Hsp20_dom"/>
</dbReference>
<protein>
    <submittedName>
        <fullName evidence="4">Hsp20/alpha crystallin family protein</fullName>
    </submittedName>
</protein>
<evidence type="ECO:0000256" key="2">
    <source>
        <dbReference type="RuleBase" id="RU003616"/>
    </source>
</evidence>
<name>A0A9X3F2B3_9BACT</name>
<evidence type="ECO:0000259" key="3">
    <source>
        <dbReference type="PROSITE" id="PS01031"/>
    </source>
</evidence>
<comment type="caution">
    <text evidence="4">The sequence shown here is derived from an EMBL/GenBank/DDBJ whole genome shotgun (WGS) entry which is preliminary data.</text>
</comment>
<accession>A0A9X3F2B3</accession>
<dbReference type="Proteomes" id="UP001145087">
    <property type="component" value="Unassembled WGS sequence"/>
</dbReference>
<proteinExistence type="inferred from homology"/>
<sequence length="150" mass="17103">MTLPRLLNSDYSSFPSLLDKFFEGNLMDWNTKNFAGSNSTLPAVNVKENQDEYIIDVAAPGLSKNDFKLNYDNGRLTISSEKKEEKEEKEGEVITRKEFCYQSFQRSFTVPETVVNADKISAKYNNGILQVTLPKREEIKPKPAKEIKIS</sequence>
<dbReference type="CDD" id="cd06464">
    <property type="entry name" value="ACD_sHsps-like"/>
    <property type="match status" value="1"/>
</dbReference>
<evidence type="ECO:0000313" key="4">
    <source>
        <dbReference type="EMBL" id="MCY1719200.1"/>
    </source>
</evidence>
<dbReference type="InterPro" id="IPR008978">
    <property type="entry name" value="HSP20-like_chaperone"/>
</dbReference>